<evidence type="ECO:0000256" key="1">
    <source>
        <dbReference type="SAM" id="Phobius"/>
    </source>
</evidence>
<keyword evidence="3" id="KW-1185">Reference proteome</keyword>
<dbReference type="RefSeq" id="WP_317965447.1">
    <property type="nucleotide sequence ID" value="NZ_CP129118.1"/>
</dbReference>
<evidence type="ECO:0000313" key="2">
    <source>
        <dbReference type="EMBL" id="WOV86351.1"/>
    </source>
</evidence>
<feature type="transmembrane region" description="Helical" evidence="1">
    <location>
        <begin position="7"/>
        <end position="29"/>
    </location>
</feature>
<evidence type="ECO:0000313" key="3">
    <source>
        <dbReference type="Proteomes" id="UP001303902"/>
    </source>
</evidence>
<keyword evidence="1" id="KW-0472">Membrane</keyword>
<feature type="transmembrane region" description="Helical" evidence="1">
    <location>
        <begin position="35"/>
        <end position="52"/>
    </location>
</feature>
<keyword evidence="1" id="KW-0812">Transmembrane</keyword>
<proteinExistence type="predicted"/>
<reference evidence="2 3" key="1">
    <citation type="submission" date="2023-06" db="EMBL/GenBank/DDBJ databases">
        <title>Sporosarcina sp. nov., isolated from Korean tranditional fermented seafood 'Jeotgal'.</title>
        <authorList>
            <person name="Yang A.I."/>
            <person name="Shin N.-R."/>
        </authorList>
    </citation>
    <scope>NUCLEOTIDE SEQUENCE [LARGE SCALE GENOMIC DNA]</scope>
    <source>
        <strain evidence="2 3">T2O-4</strain>
    </source>
</reference>
<name>A0ABZ0L454_9BACL</name>
<accession>A0ABZ0L454</accession>
<dbReference type="Proteomes" id="UP001303902">
    <property type="component" value="Chromosome"/>
</dbReference>
<sequence length="63" mass="6918">MNKYRGYAMISGFLGAFLIATGMMLKNIVTFSPSIGWIGGAVLFFVAAFFTIKSNKRNVEMTS</sequence>
<protein>
    <submittedName>
        <fullName evidence="2">Uncharacterized protein</fullName>
    </submittedName>
</protein>
<keyword evidence="1" id="KW-1133">Transmembrane helix</keyword>
<gene>
    <name evidence="2" type="ORF">QWT69_10410</name>
</gene>
<dbReference type="EMBL" id="CP129118">
    <property type="protein sequence ID" value="WOV86351.1"/>
    <property type="molecule type" value="Genomic_DNA"/>
</dbReference>
<organism evidence="2 3">
    <name type="scientific">Sporosarcina oncorhynchi</name>
    <dbReference type="NCBI Taxonomy" id="3056444"/>
    <lineage>
        <taxon>Bacteria</taxon>
        <taxon>Bacillati</taxon>
        <taxon>Bacillota</taxon>
        <taxon>Bacilli</taxon>
        <taxon>Bacillales</taxon>
        <taxon>Caryophanaceae</taxon>
        <taxon>Sporosarcina</taxon>
    </lineage>
</organism>